<dbReference type="Proteomes" id="UP000266677">
    <property type="component" value="Unassembled WGS sequence"/>
</dbReference>
<dbReference type="GO" id="GO:0000976">
    <property type="term" value="F:transcription cis-regulatory region binding"/>
    <property type="evidence" value="ECO:0007669"/>
    <property type="project" value="TreeGrafter"/>
</dbReference>
<dbReference type="GO" id="GO:0003700">
    <property type="term" value="F:DNA-binding transcription factor activity"/>
    <property type="evidence" value="ECO:0007669"/>
    <property type="project" value="TreeGrafter"/>
</dbReference>
<comment type="caution">
    <text evidence="6">The sequence shown here is derived from an EMBL/GenBank/DDBJ whole genome shotgun (WGS) entry which is preliminary data.</text>
</comment>
<reference evidence="6 7" key="1">
    <citation type="submission" date="2018-09" db="EMBL/GenBank/DDBJ databases">
        <title>YIM PH21274 draft genome.</title>
        <authorList>
            <person name="Miao C."/>
        </authorList>
    </citation>
    <scope>NUCLEOTIDE SEQUENCE [LARGE SCALE GENOMIC DNA]</scope>
    <source>
        <strain evidence="6 7">YIM PH 21724</strain>
    </source>
</reference>
<accession>A0A3A4KA68</accession>
<evidence type="ECO:0000256" key="2">
    <source>
        <dbReference type="ARBA" id="ARBA00023125"/>
    </source>
</evidence>
<dbReference type="OrthoDB" id="3192968at2"/>
<keyword evidence="1" id="KW-0805">Transcription regulation</keyword>
<dbReference type="PROSITE" id="PS50977">
    <property type="entry name" value="HTH_TETR_2"/>
    <property type="match status" value="1"/>
</dbReference>
<proteinExistence type="predicted"/>
<evidence type="ECO:0000313" key="6">
    <source>
        <dbReference type="EMBL" id="RJO78492.1"/>
    </source>
</evidence>
<evidence type="ECO:0000259" key="5">
    <source>
        <dbReference type="PROSITE" id="PS50977"/>
    </source>
</evidence>
<evidence type="ECO:0000256" key="4">
    <source>
        <dbReference type="PROSITE-ProRule" id="PRU00335"/>
    </source>
</evidence>
<dbReference type="Gene3D" id="1.10.357.10">
    <property type="entry name" value="Tetracycline Repressor, domain 2"/>
    <property type="match status" value="1"/>
</dbReference>
<evidence type="ECO:0000256" key="1">
    <source>
        <dbReference type="ARBA" id="ARBA00023015"/>
    </source>
</evidence>
<dbReference type="AlphaFoldDB" id="A0A3A4KA68"/>
<protein>
    <submittedName>
        <fullName evidence="6">TetR/AcrR family transcriptional regulator</fullName>
    </submittedName>
</protein>
<dbReference type="InterPro" id="IPR001647">
    <property type="entry name" value="HTH_TetR"/>
</dbReference>
<dbReference type="EMBL" id="QZFU01000013">
    <property type="protein sequence ID" value="RJO78492.1"/>
    <property type="molecule type" value="Genomic_DNA"/>
</dbReference>
<keyword evidence="7" id="KW-1185">Reference proteome</keyword>
<feature type="DNA-binding region" description="H-T-H motif" evidence="4">
    <location>
        <begin position="44"/>
        <end position="63"/>
    </location>
</feature>
<dbReference type="SUPFAM" id="SSF46689">
    <property type="entry name" value="Homeodomain-like"/>
    <property type="match status" value="1"/>
</dbReference>
<dbReference type="Pfam" id="PF21597">
    <property type="entry name" value="TetR_C_43"/>
    <property type="match status" value="1"/>
</dbReference>
<keyword evidence="2 4" id="KW-0238">DNA-binding</keyword>
<dbReference type="Pfam" id="PF00440">
    <property type="entry name" value="TetR_N"/>
    <property type="match status" value="1"/>
</dbReference>
<evidence type="ECO:0000313" key="7">
    <source>
        <dbReference type="Proteomes" id="UP000266677"/>
    </source>
</evidence>
<name>A0A3A4KA68_9NOCA</name>
<dbReference type="InterPro" id="IPR050109">
    <property type="entry name" value="HTH-type_TetR-like_transc_reg"/>
</dbReference>
<dbReference type="InterPro" id="IPR009057">
    <property type="entry name" value="Homeodomain-like_sf"/>
</dbReference>
<dbReference type="InterPro" id="IPR049445">
    <property type="entry name" value="TetR_SbtR-like_C"/>
</dbReference>
<gene>
    <name evidence="6" type="ORF">D5S18_06020</name>
</gene>
<dbReference type="PANTHER" id="PTHR30055">
    <property type="entry name" value="HTH-TYPE TRANSCRIPTIONAL REGULATOR RUTR"/>
    <property type="match status" value="1"/>
</dbReference>
<evidence type="ECO:0000256" key="3">
    <source>
        <dbReference type="ARBA" id="ARBA00023163"/>
    </source>
</evidence>
<keyword evidence="3" id="KW-0804">Transcription</keyword>
<dbReference type="InterPro" id="IPR036271">
    <property type="entry name" value="Tet_transcr_reg_TetR-rel_C_sf"/>
</dbReference>
<sequence length="201" mass="21672">MDMRAVDRLLSDTPDTPRADARRNLERLIAAARTALADTGVTVTAGEIARRAGVGKGTFYRRVPSLDTLLHAVLHEILTEITTAAERADTDPDPWRGFTEFATAYVGLRAESCGVNDILTTPAPDLDATVADIRDALHRLVARAQHAGVLRADLTWHDIAFVLAAVPTPPSTLGLTAAPDQWTRTLRIVLDGLRPAPDPAQ</sequence>
<dbReference type="PANTHER" id="PTHR30055:SF234">
    <property type="entry name" value="HTH-TYPE TRANSCRIPTIONAL REGULATOR BETI"/>
    <property type="match status" value="1"/>
</dbReference>
<dbReference type="SUPFAM" id="SSF48498">
    <property type="entry name" value="Tetracyclin repressor-like, C-terminal domain"/>
    <property type="match status" value="1"/>
</dbReference>
<feature type="domain" description="HTH tetR-type" evidence="5">
    <location>
        <begin position="22"/>
        <end position="81"/>
    </location>
</feature>
<organism evidence="6 7">
    <name type="scientific">Nocardia panacis</name>
    <dbReference type="NCBI Taxonomy" id="2340916"/>
    <lineage>
        <taxon>Bacteria</taxon>
        <taxon>Bacillati</taxon>
        <taxon>Actinomycetota</taxon>
        <taxon>Actinomycetes</taxon>
        <taxon>Mycobacteriales</taxon>
        <taxon>Nocardiaceae</taxon>
        <taxon>Nocardia</taxon>
    </lineage>
</organism>